<feature type="transmembrane region" description="Helical" evidence="5">
    <location>
        <begin position="266"/>
        <end position="284"/>
    </location>
</feature>
<dbReference type="SUPFAM" id="SSF103473">
    <property type="entry name" value="MFS general substrate transporter"/>
    <property type="match status" value="1"/>
</dbReference>
<feature type="transmembrane region" description="Helical" evidence="5">
    <location>
        <begin position="446"/>
        <end position="471"/>
    </location>
</feature>
<dbReference type="AlphaFoldDB" id="A0AAW1V6F0"/>
<proteinExistence type="predicted"/>
<name>A0AAW1V6F0_9CUCU</name>
<accession>A0AAW1V6F0</accession>
<evidence type="ECO:0000313" key="7">
    <source>
        <dbReference type="Proteomes" id="UP001431783"/>
    </source>
</evidence>
<keyword evidence="4 5" id="KW-0472">Membrane</keyword>
<organism evidence="6 7">
    <name type="scientific">Henosepilachna vigintioctopunctata</name>
    <dbReference type="NCBI Taxonomy" id="420089"/>
    <lineage>
        <taxon>Eukaryota</taxon>
        <taxon>Metazoa</taxon>
        <taxon>Ecdysozoa</taxon>
        <taxon>Arthropoda</taxon>
        <taxon>Hexapoda</taxon>
        <taxon>Insecta</taxon>
        <taxon>Pterygota</taxon>
        <taxon>Neoptera</taxon>
        <taxon>Endopterygota</taxon>
        <taxon>Coleoptera</taxon>
        <taxon>Polyphaga</taxon>
        <taxon>Cucujiformia</taxon>
        <taxon>Coccinelloidea</taxon>
        <taxon>Coccinellidae</taxon>
        <taxon>Epilachninae</taxon>
        <taxon>Epilachnini</taxon>
        <taxon>Henosepilachna</taxon>
    </lineage>
</organism>
<evidence type="ECO:0000256" key="2">
    <source>
        <dbReference type="ARBA" id="ARBA00022692"/>
    </source>
</evidence>
<comment type="caution">
    <text evidence="6">The sequence shown here is derived from an EMBL/GenBank/DDBJ whole genome shotgun (WGS) entry which is preliminary data.</text>
</comment>
<keyword evidence="2 5" id="KW-0812">Transmembrane</keyword>
<feature type="transmembrane region" description="Helical" evidence="5">
    <location>
        <begin position="363"/>
        <end position="384"/>
    </location>
</feature>
<evidence type="ECO:0000256" key="3">
    <source>
        <dbReference type="ARBA" id="ARBA00022989"/>
    </source>
</evidence>
<dbReference type="GO" id="GO:0016020">
    <property type="term" value="C:membrane"/>
    <property type="evidence" value="ECO:0007669"/>
    <property type="project" value="UniProtKB-SubCell"/>
</dbReference>
<feature type="transmembrane region" description="Helical" evidence="5">
    <location>
        <begin position="290"/>
        <end position="311"/>
    </location>
</feature>
<gene>
    <name evidence="6" type="ORF">WA026_000898</name>
</gene>
<dbReference type="InterPro" id="IPR036259">
    <property type="entry name" value="MFS_trans_sf"/>
</dbReference>
<comment type="subcellular location">
    <subcellularLocation>
        <location evidence="1">Membrane</location>
        <topology evidence="1">Multi-pass membrane protein</topology>
    </subcellularLocation>
</comment>
<dbReference type="GO" id="GO:0022857">
    <property type="term" value="F:transmembrane transporter activity"/>
    <property type="evidence" value="ECO:0007669"/>
    <property type="project" value="InterPro"/>
</dbReference>
<keyword evidence="3 5" id="KW-1133">Transmembrane helix</keyword>
<protein>
    <submittedName>
        <fullName evidence="6">Uncharacterized protein</fullName>
    </submittedName>
</protein>
<dbReference type="EMBL" id="JARQZJ010000121">
    <property type="protein sequence ID" value="KAK9888669.1"/>
    <property type="molecule type" value="Genomic_DNA"/>
</dbReference>
<feature type="transmembrane region" description="Helical" evidence="5">
    <location>
        <begin position="210"/>
        <end position="228"/>
    </location>
</feature>
<evidence type="ECO:0000313" key="6">
    <source>
        <dbReference type="EMBL" id="KAK9888669.1"/>
    </source>
</evidence>
<reference evidence="6 7" key="1">
    <citation type="submission" date="2023-03" db="EMBL/GenBank/DDBJ databases">
        <title>Genome insight into feeding habits of ladybird beetles.</title>
        <authorList>
            <person name="Li H.-S."/>
            <person name="Huang Y.-H."/>
            <person name="Pang H."/>
        </authorList>
    </citation>
    <scope>NUCLEOTIDE SEQUENCE [LARGE SCALE GENOMIC DNA]</scope>
    <source>
        <strain evidence="6">SYSU_2023b</strain>
        <tissue evidence="6">Whole body</tissue>
    </source>
</reference>
<feature type="transmembrane region" description="Helical" evidence="5">
    <location>
        <begin position="396"/>
        <end position="416"/>
    </location>
</feature>
<evidence type="ECO:0000256" key="5">
    <source>
        <dbReference type="SAM" id="Phobius"/>
    </source>
</evidence>
<feature type="transmembrane region" description="Helical" evidence="5">
    <location>
        <begin position="48"/>
        <end position="69"/>
    </location>
</feature>
<dbReference type="Proteomes" id="UP001431783">
    <property type="component" value="Unassembled WGS sequence"/>
</dbReference>
<feature type="transmembrane region" description="Helical" evidence="5">
    <location>
        <begin position="423"/>
        <end position="440"/>
    </location>
</feature>
<dbReference type="Gene3D" id="1.20.1250.20">
    <property type="entry name" value="MFS general substrate transporter like domains"/>
    <property type="match status" value="1"/>
</dbReference>
<evidence type="ECO:0000256" key="1">
    <source>
        <dbReference type="ARBA" id="ARBA00004141"/>
    </source>
</evidence>
<dbReference type="Pfam" id="PF00083">
    <property type="entry name" value="Sugar_tr"/>
    <property type="match status" value="1"/>
</dbReference>
<feature type="transmembrane region" description="Helical" evidence="5">
    <location>
        <begin position="234"/>
        <end position="254"/>
    </location>
</feature>
<evidence type="ECO:0000256" key="4">
    <source>
        <dbReference type="ARBA" id="ARBA00023136"/>
    </source>
</evidence>
<sequence>MPGKRILQDLNRSFRDELLQKVLQDYGRKKNAEETAFVEELGKKVDKYVIILFFITLWTGIVGYSKMFLIQCQHPKIARCAVPEFEGHFSYEQILNLTVRSQDNEYGHNCHFDRRNYHTYIETYGYNYSALMDAISKAPNAYTQKCTDIITKFTEDHDDLGGIRNFQDQSNIYCKSVVVKRMSEIALKYGQFILSVPLGLLGDFYGRKTAFLYCGGIFAAGVLCTLTFHVRLVIVGRFLIGSFMILFYIVFVIFMENTSARGRQIAILLHEGIAIGRFIEFMMYRTLGKWKIDTIINSVMCLLMLVTYFFVKESARWLFFRGNQRKAYNLIGIQKPNAPSVMLQKNINAHMGMLFKLIFRKRLLFQMITIWCTSSLVFILRYRFSSQITNFILKNLLDSGILMGSCTLLTFIIIYFIGRKKSIMLYFTITSFVNSVLYLNPRMDRMFSQILLVLSVTLTENATFLTFYRIAEFYSNDIRLSSYGFCCGIHGFGDIFNYHAITYYIPTKSVHYAPLFL</sequence>
<dbReference type="InterPro" id="IPR005828">
    <property type="entry name" value="MFS_sugar_transport-like"/>
</dbReference>
<keyword evidence="7" id="KW-1185">Reference proteome</keyword>
<dbReference type="PANTHER" id="PTHR24064">
    <property type="entry name" value="SOLUTE CARRIER FAMILY 22 MEMBER"/>
    <property type="match status" value="1"/>
</dbReference>